<proteinExistence type="predicted"/>
<evidence type="ECO:0000313" key="3">
    <source>
        <dbReference type="Proteomes" id="UP001301958"/>
    </source>
</evidence>
<gene>
    <name evidence="2" type="ORF">QBC38DRAFT_143402</name>
</gene>
<dbReference type="Proteomes" id="UP001301958">
    <property type="component" value="Unassembled WGS sequence"/>
</dbReference>
<reference evidence="2" key="1">
    <citation type="journal article" date="2023" name="Mol. Phylogenet. Evol.">
        <title>Genome-scale phylogeny and comparative genomics of the fungal order Sordariales.</title>
        <authorList>
            <person name="Hensen N."/>
            <person name="Bonometti L."/>
            <person name="Westerberg I."/>
            <person name="Brannstrom I.O."/>
            <person name="Guillou S."/>
            <person name="Cros-Aarteil S."/>
            <person name="Calhoun S."/>
            <person name="Haridas S."/>
            <person name="Kuo A."/>
            <person name="Mondo S."/>
            <person name="Pangilinan J."/>
            <person name="Riley R."/>
            <person name="LaButti K."/>
            <person name="Andreopoulos B."/>
            <person name="Lipzen A."/>
            <person name="Chen C."/>
            <person name="Yan M."/>
            <person name="Daum C."/>
            <person name="Ng V."/>
            <person name="Clum A."/>
            <person name="Steindorff A."/>
            <person name="Ohm R.A."/>
            <person name="Martin F."/>
            <person name="Silar P."/>
            <person name="Natvig D.O."/>
            <person name="Lalanne C."/>
            <person name="Gautier V."/>
            <person name="Ament-Velasquez S.L."/>
            <person name="Kruys A."/>
            <person name="Hutchinson M.I."/>
            <person name="Powell A.J."/>
            <person name="Barry K."/>
            <person name="Miller A.N."/>
            <person name="Grigoriev I.V."/>
            <person name="Debuchy R."/>
            <person name="Gladieux P."/>
            <person name="Hiltunen Thoren M."/>
            <person name="Johannesson H."/>
        </authorList>
    </citation>
    <scope>NUCLEOTIDE SEQUENCE</scope>
    <source>
        <strain evidence="2">CBS 990.96</strain>
    </source>
</reference>
<reference evidence="2" key="2">
    <citation type="submission" date="2023-05" db="EMBL/GenBank/DDBJ databases">
        <authorList>
            <consortium name="Lawrence Berkeley National Laboratory"/>
            <person name="Steindorff A."/>
            <person name="Hensen N."/>
            <person name="Bonometti L."/>
            <person name="Westerberg I."/>
            <person name="Brannstrom I.O."/>
            <person name="Guillou S."/>
            <person name="Cros-Aarteil S."/>
            <person name="Calhoun S."/>
            <person name="Haridas S."/>
            <person name="Kuo A."/>
            <person name="Mondo S."/>
            <person name="Pangilinan J."/>
            <person name="Riley R."/>
            <person name="Labutti K."/>
            <person name="Andreopoulos B."/>
            <person name="Lipzen A."/>
            <person name="Chen C."/>
            <person name="Yanf M."/>
            <person name="Daum C."/>
            <person name="Ng V."/>
            <person name="Clum A."/>
            <person name="Ohm R."/>
            <person name="Martin F."/>
            <person name="Silar P."/>
            <person name="Natvig D."/>
            <person name="Lalanne C."/>
            <person name="Gautier V."/>
            <person name="Ament-Velasquez S.L."/>
            <person name="Kruys A."/>
            <person name="Hutchinson M.I."/>
            <person name="Powell A.J."/>
            <person name="Barry K."/>
            <person name="Miller A.N."/>
            <person name="Grigoriev I.V."/>
            <person name="Debuchy R."/>
            <person name="Gladieux P."/>
            <person name="Thoren M.H."/>
            <person name="Johannesson H."/>
        </authorList>
    </citation>
    <scope>NUCLEOTIDE SEQUENCE</scope>
    <source>
        <strain evidence="2">CBS 990.96</strain>
    </source>
</reference>
<sequence length="81" mass="9487">MMGLGILFYECYDVNDQDKKFLCIFFAFFFYFFLVMEANDNATTTTLGVMGFGKASEEFVFGVFFFSRFLFFFLDRTTVAT</sequence>
<name>A0AAN7BYL5_9PEZI</name>
<dbReference type="AlphaFoldDB" id="A0AAN7BYL5"/>
<keyword evidence="1" id="KW-0472">Membrane</keyword>
<evidence type="ECO:0000313" key="2">
    <source>
        <dbReference type="EMBL" id="KAK4232034.1"/>
    </source>
</evidence>
<dbReference type="EMBL" id="MU865289">
    <property type="protein sequence ID" value="KAK4232034.1"/>
    <property type="molecule type" value="Genomic_DNA"/>
</dbReference>
<accession>A0AAN7BYL5</accession>
<organism evidence="2 3">
    <name type="scientific">Podospora fimiseda</name>
    <dbReference type="NCBI Taxonomy" id="252190"/>
    <lineage>
        <taxon>Eukaryota</taxon>
        <taxon>Fungi</taxon>
        <taxon>Dikarya</taxon>
        <taxon>Ascomycota</taxon>
        <taxon>Pezizomycotina</taxon>
        <taxon>Sordariomycetes</taxon>
        <taxon>Sordariomycetidae</taxon>
        <taxon>Sordariales</taxon>
        <taxon>Podosporaceae</taxon>
        <taxon>Podospora</taxon>
    </lineage>
</organism>
<feature type="transmembrane region" description="Helical" evidence="1">
    <location>
        <begin position="59"/>
        <end position="75"/>
    </location>
</feature>
<protein>
    <submittedName>
        <fullName evidence="2">Uncharacterized protein</fullName>
    </submittedName>
</protein>
<feature type="transmembrane region" description="Helical" evidence="1">
    <location>
        <begin position="21"/>
        <end position="39"/>
    </location>
</feature>
<evidence type="ECO:0000256" key="1">
    <source>
        <dbReference type="SAM" id="Phobius"/>
    </source>
</evidence>
<comment type="caution">
    <text evidence="2">The sequence shown here is derived from an EMBL/GenBank/DDBJ whole genome shotgun (WGS) entry which is preliminary data.</text>
</comment>
<keyword evidence="1" id="KW-1133">Transmembrane helix</keyword>
<keyword evidence="3" id="KW-1185">Reference proteome</keyword>
<keyword evidence="1" id="KW-0812">Transmembrane</keyword>